<sequence length="80" mass="9024">MHVTRVTPAAAETLTPRGAITAAFPQPGPARGPWPVWLETMLSRMAERRQLLALKERDLRDIGLTPAEAWALARKPLWRR</sequence>
<dbReference type="InterPro" id="IPR009506">
    <property type="entry name" value="YjiS-like"/>
</dbReference>
<evidence type="ECO:0000313" key="2">
    <source>
        <dbReference type="EMBL" id="MCB4822454.1"/>
    </source>
</evidence>
<dbReference type="Pfam" id="PF06568">
    <property type="entry name" value="YjiS-like"/>
    <property type="match status" value="1"/>
</dbReference>
<dbReference type="Proteomes" id="UP001139311">
    <property type="component" value="Unassembled WGS sequence"/>
</dbReference>
<gene>
    <name evidence="2" type="ORF">LHA35_11975</name>
</gene>
<protein>
    <submittedName>
        <fullName evidence="2">DUF1127 domain-containing protein</fullName>
    </submittedName>
</protein>
<dbReference type="RefSeq" id="WP_226608502.1">
    <property type="nucleotide sequence ID" value="NZ_JAJAQI010000015.1"/>
</dbReference>
<reference evidence="2" key="1">
    <citation type="submission" date="2021-10" db="EMBL/GenBank/DDBJ databases">
        <title>Roseicella aerolatum sp. nov., isolated from aerosols of e-waste dismantling site.</title>
        <authorList>
            <person name="Qin T."/>
        </authorList>
    </citation>
    <scope>NUCLEOTIDE SEQUENCE</scope>
    <source>
        <strain evidence="2">GB24</strain>
    </source>
</reference>
<evidence type="ECO:0000313" key="3">
    <source>
        <dbReference type="Proteomes" id="UP001139311"/>
    </source>
</evidence>
<feature type="domain" description="YjiS-like" evidence="1">
    <location>
        <begin position="47"/>
        <end position="69"/>
    </location>
</feature>
<comment type="caution">
    <text evidence="2">The sequence shown here is derived from an EMBL/GenBank/DDBJ whole genome shotgun (WGS) entry which is preliminary data.</text>
</comment>
<proteinExistence type="predicted"/>
<name>A0A9X1ID05_9PROT</name>
<dbReference type="AlphaFoldDB" id="A0A9X1ID05"/>
<keyword evidence="3" id="KW-1185">Reference proteome</keyword>
<evidence type="ECO:0000259" key="1">
    <source>
        <dbReference type="Pfam" id="PF06568"/>
    </source>
</evidence>
<dbReference type="EMBL" id="JAJAQI010000015">
    <property type="protein sequence ID" value="MCB4822454.1"/>
    <property type="molecule type" value="Genomic_DNA"/>
</dbReference>
<organism evidence="2 3">
    <name type="scientific">Roseicella aerolata</name>
    <dbReference type="NCBI Taxonomy" id="2883479"/>
    <lineage>
        <taxon>Bacteria</taxon>
        <taxon>Pseudomonadati</taxon>
        <taxon>Pseudomonadota</taxon>
        <taxon>Alphaproteobacteria</taxon>
        <taxon>Acetobacterales</taxon>
        <taxon>Roseomonadaceae</taxon>
        <taxon>Roseicella</taxon>
    </lineage>
</organism>
<accession>A0A9X1ID05</accession>